<gene>
    <name evidence="2" type="ORF">Q9L58_010005</name>
</gene>
<feature type="region of interest" description="Disordered" evidence="1">
    <location>
        <begin position="108"/>
        <end position="160"/>
    </location>
</feature>
<feature type="compositionally biased region" description="Polar residues" evidence="1">
    <location>
        <begin position="108"/>
        <end position="117"/>
    </location>
</feature>
<evidence type="ECO:0000313" key="3">
    <source>
        <dbReference type="Proteomes" id="UP001447188"/>
    </source>
</evidence>
<protein>
    <submittedName>
        <fullName evidence="2">Uncharacterized protein</fullName>
    </submittedName>
</protein>
<accession>A0ABR3G5Q8</accession>
<feature type="compositionally biased region" description="Acidic residues" evidence="1">
    <location>
        <begin position="37"/>
        <end position="69"/>
    </location>
</feature>
<feature type="compositionally biased region" description="Basic residues" evidence="1">
    <location>
        <begin position="73"/>
        <end position="86"/>
    </location>
</feature>
<comment type="caution">
    <text evidence="2">The sequence shown here is derived from an EMBL/GenBank/DDBJ whole genome shotgun (WGS) entry which is preliminary data.</text>
</comment>
<evidence type="ECO:0000256" key="1">
    <source>
        <dbReference type="SAM" id="MobiDB-lite"/>
    </source>
</evidence>
<organism evidence="2 3">
    <name type="scientific">Discina gigas</name>
    <dbReference type="NCBI Taxonomy" id="1032678"/>
    <lineage>
        <taxon>Eukaryota</taxon>
        <taxon>Fungi</taxon>
        <taxon>Dikarya</taxon>
        <taxon>Ascomycota</taxon>
        <taxon>Pezizomycotina</taxon>
        <taxon>Pezizomycetes</taxon>
        <taxon>Pezizales</taxon>
        <taxon>Discinaceae</taxon>
        <taxon>Discina</taxon>
    </lineage>
</organism>
<dbReference type="Proteomes" id="UP001447188">
    <property type="component" value="Unassembled WGS sequence"/>
</dbReference>
<feature type="region of interest" description="Disordered" evidence="1">
    <location>
        <begin position="1"/>
        <end position="86"/>
    </location>
</feature>
<sequence>MAKLSKRKSQGPLAGKRSKIPKIPPAIPHYETREEIDLGDIDEQEDDDDYDDDGDEDEDDETENVDDGDDARLHRRGSAAAHRKPQLRKLLQKHRDMKETQHLHFQLTFVSSETSRPAKSGKQLKKRKQELAGSHDASATQRRLHDAADPHDTRNSHGAQDCRGTAAYTIVEKHLLTTARPATDNHIFFVDAFPDAVELGNLVCKVGVRLVRK</sequence>
<feature type="compositionally biased region" description="Basic and acidic residues" evidence="1">
    <location>
        <begin position="143"/>
        <end position="155"/>
    </location>
</feature>
<dbReference type="EMBL" id="JBBBZM010000293">
    <property type="protein sequence ID" value="KAL0631141.1"/>
    <property type="molecule type" value="Genomic_DNA"/>
</dbReference>
<reference evidence="2 3" key="1">
    <citation type="submission" date="2024-02" db="EMBL/GenBank/DDBJ databases">
        <title>Discinaceae phylogenomics.</title>
        <authorList>
            <person name="Dirks A.C."/>
            <person name="James T.Y."/>
        </authorList>
    </citation>
    <scope>NUCLEOTIDE SEQUENCE [LARGE SCALE GENOMIC DNA]</scope>
    <source>
        <strain evidence="2 3">ACD0624</strain>
    </source>
</reference>
<name>A0ABR3G5Q8_9PEZI</name>
<keyword evidence="3" id="KW-1185">Reference proteome</keyword>
<evidence type="ECO:0000313" key="2">
    <source>
        <dbReference type="EMBL" id="KAL0631141.1"/>
    </source>
</evidence>
<proteinExistence type="predicted"/>